<dbReference type="InterPro" id="IPR002109">
    <property type="entry name" value="Glutaredoxin"/>
</dbReference>
<gene>
    <name evidence="2" type="ORF">LCGC14_1485060</name>
</gene>
<feature type="domain" description="Glutaredoxin" evidence="1">
    <location>
        <begin position="9"/>
        <end position="46"/>
    </location>
</feature>
<organism evidence="2">
    <name type="scientific">marine sediment metagenome</name>
    <dbReference type="NCBI Taxonomy" id="412755"/>
    <lineage>
        <taxon>unclassified sequences</taxon>
        <taxon>metagenomes</taxon>
        <taxon>ecological metagenomes</taxon>
    </lineage>
</organism>
<proteinExistence type="predicted"/>
<dbReference type="EMBL" id="LAZR01010608">
    <property type="protein sequence ID" value="KKM66054.1"/>
    <property type="molecule type" value="Genomic_DNA"/>
</dbReference>
<protein>
    <recommendedName>
        <fullName evidence="1">Glutaredoxin domain-containing protein</fullName>
    </recommendedName>
</protein>
<accession>A0A0F9J8C1</accession>
<dbReference type="InterPro" id="IPR036249">
    <property type="entry name" value="Thioredoxin-like_sf"/>
</dbReference>
<evidence type="ECO:0000259" key="1">
    <source>
        <dbReference type="Pfam" id="PF00462"/>
    </source>
</evidence>
<name>A0A0F9J8C1_9ZZZZ</name>
<dbReference type="AlphaFoldDB" id="A0A0F9J8C1"/>
<dbReference type="Pfam" id="PF00462">
    <property type="entry name" value="Glutaredoxin"/>
    <property type="match status" value="1"/>
</dbReference>
<dbReference type="SUPFAM" id="SSF52833">
    <property type="entry name" value="Thioredoxin-like"/>
    <property type="match status" value="1"/>
</dbReference>
<sequence>MTEANIPIVITKEDCHRCHELKTWLKENGLKYTEKDIDDENFVAELLHDKNFLATFCDAEGCIVNTPAVIHKGKYWFKELWGINGLRKNEAKKLFMDN</sequence>
<reference evidence="2" key="1">
    <citation type="journal article" date="2015" name="Nature">
        <title>Complex archaea that bridge the gap between prokaryotes and eukaryotes.</title>
        <authorList>
            <person name="Spang A."/>
            <person name="Saw J.H."/>
            <person name="Jorgensen S.L."/>
            <person name="Zaremba-Niedzwiedzka K."/>
            <person name="Martijn J."/>
            <person name="Lind A.E."/>
            <person name="van Eijk R."/>
            <person name="Schleper C."/>
            <person name="Guy L."/>
            <person name="Ettema T.J."/>
        </authorList>
    </citation>
    <scope>NUCLEOTIDE SEQUENCE</scope>
</reference>
<dbReference type="Gene3D" id="3.40.30.10">
    <property type="entry name" value="Glutaredoxin"/>
    <property type="match status" value="1"/>
</dbReference>
<comment type="caution">
    <text evidence="2">The sequence shown here is derived from an EMBL/GenBank/DDBJ whole genome shotgun (WGS) entry which is preliminary data.</text>
</comment>
<evidence type="ECO:0000313" key="2">
    <source>
        <dbReference type="EMBL" id="KKM66054.1"/>
    </source>
</evidence>